<name>A0A5J5C4W6_9ASTE</name>
<dbReference type="AlphaFoldDB" id="A0A5J5C4W6"/>
<evidence type="ECO:0000313" key="2">
    <source>
        <dbReference type="EMBL" id="KAA8550189.1"/>
    </source>
</evidence>
<evidence type="ECO:0000313" key="3">
    <source>
        <dbReference type="Proteomes" id="UP000325577"/>
    </source>
</evidence>
<feature type="transmembrane region" description="Helical" evidence="1">
    <location>
        <begin position="22"/>
        <end position="43"/>
    </location>
</feature>
<gene>
    <name evidence="2" type="ORF">F0562_001873</name>
</gene>
<keyword evidence="1" id="KW-1133">Transmembrane helix</keyword>
<proteinExistence type="predicted"/>
<reference evidence="2 3" key="1">
    <citation type="submission" date="2019-09" db="EMBL/GenBank/DDBJ databases">
        <title>A chromosome-level genome assembly of the Chinese tupelo Nyssa sinensis.</title>
        <authorList>
            <person name="Yang X."/>
            <person name="Kang M."/>
            <person name="Yang Y."/>
            <person name="Xiong H."/>
            <person name="Wang M."/>
            <person name="Zhang Z."/>
            <person name="Wang Z."/>
            <person name="Wu H."/>
            <person name="Ma T."/>
            <person name="Liu J."/>
            <person name="Xi Z."/>
        </authorList>
    </citation>
    <scope>NUCLEOTIDE SEQUENCE [LARGE SCALE GENOMIC DNA]</scope>
    <source>
        <strain evidence="2">J267</strain>
        <tissue evidence="2">Leaf</tissue>
    </source>
</reference>
<keyword evidence="1" id="KW-0472">Membrane</keyword>
<keyword evidence="1" id="KW-0812">Transmembrane</keyword>
<keyword evidence="3" id="KW-1185">Reference proteome</keyword>
<sequence>MGTKALLDWAAGLGLSLNCWALRWWVGPGSLVGSLVEAVALVLRAHRHFVRPEVVDSELGEVAVGFELVAAAAGLELVAVAAGSKRAARVVESVLLKLADSKLNLPQFGSESRSSVS</sequence>
<organism evidence="2 3">
    <name type="scientific">Nyssa sinensis</name>
    <dbReference type="NCBI Taxonomy" id="561372"/>
    <lineage>
        <taxon>Eukaryota</taxon>
        <taxon>Viridiplantae</taxon>
        <taxon>Streptophyta</taxon>
        <taxon>Embryophyta</taxon>
        <taxon>Tracheophyta</taxon>
        <taxon>Spermatophyta</taxon>
        <taxon>Magnoliopsida</taxon>
        <taxon>eudicotyledons</taxon>
        <taxon>Gunneridae</taxon>
        <taxon>Pentapetalae</taxon>
        <taxon>asterids</taxon>
        <taxon>Cornales</taxon>
        <taxon>Nyssaceae</taxon>
        <taxon>Nyssa</taxon>
    </lineage>
</organism>
<dbReference type="EMBL" id="CM018031">
    <property type="protein sequence ID" value="KAA8550189.1"/>
    <property type="molecule type" value="Genomic_DNA"/>
</dbReference>
<accession>A0A5J5C4W6</accession>
<dbReference type="Proteomes" id="UP000325577">
    <property type="component" value="Linkage Group LG0"/>
</dbReference>
<protein>
    <submittedName>
        <fullName evidence="2">Uncharacterized protein</fullName>
    </submittedName>
</protein>
<evidence type="ECO:0000256" key="1">
    <source>
        <dbReference type="SAM" id="Phobius"/>
    </source>
</evidence>